<feature type="transmembrane region" description="Helical" evidence="8">
    <location>
        <begin position="12"/>
        <end position="33"/>
    </location>
</feature>
<dbReference type="SUPFAM" id="SSF81324">
    <property type="entry name" value="Voltage-gated potassium channels"/>
    <property type="match status" value="1"/>
</dbReference>
<dbReference type="STRING" id="75913.A0A0K0FFI3"/>
<evidence type="ECO:0000256" key="3">
    <source>
        <dbReference type="ARBA" id="ARBA00022692"/>
    </source>
</evidence>
<keyword evidence="3 8" id="KW-0812">Transmembrane</keyword>
<evidence type="ECO:0000256" key="1">
    <source>
        <dbReference type="ARBA" id="ARBA00004141"/>
    </source>
</evidence>
<evidence type="ECO:0000256" key="5">
    <source>
        <dbReference type="ARBA" id="ARBA00023065"/>
    </source>
</evidence>
<evidence type="ECO:0000313" key="11">
    <source>
        <dbReference type="WBParaSite" id="SVE_0762600.1"/>
    </source>
</evidence>
<feature type="domain" description="Potassium channel" evidence="9">
    <location>
        <begin position="108"/>
        <end position="162"/>
    </location>
</feature>
<comment type="subcellular location">
    <subcellularLocation>
        <location evidence="1">Membrane</location>
        <topology evidence="1">Multi-pass membrane protein</topology>
    </subcellularLocation>
</comment>
<evidence type="ECO:0000256" key="8">
    <source>
        <dbReference type="SAM" id="Phobius"/>
    </source>
</evidence>
<feature type="transmembrane region" description="Helical" evidence="8">
    <location>
        <begin position="116"/>
        <end position="134"/>
    </location>
</feature>
<feature type="transmembrane region" description="Helical" evidence="8">
    <location>
        <begin position="274"/>
        <end position="297"/>
    </location>
</feature>
<dbReference type="GO" id="GO:0022841">
    <property type="term" value="F:potassium ion leak channel activity"/>
    <property type="evidence" value="ECO:0007669"/>
    <property type="project" value="TreeGrafter"/>
</dbReference>
<keyword evidence="2" id="KW-0813">Transport</keyword>
<evidence type="ECO:0000313" key="10">
    <source>
        <dbReference type="Proteomes" id="UP000035680"/>
    </source>
</evidence>
<evidence type="ECO:0000256" key="6">
    <source>
        <dbReference type="ARBA" id="ARBA00023136"/>
    </source>
</evidence>
<organism evidence="10 11">
    <name type="scientific">Strongyloides venezuelensis</name>
    <name type="common">Threadworm</name>
    <dbReference type="NCBI Taxonomy" id="75913"/>
    <lineage>
        <taxon>Eukaryota</taxon>
        <taxon>Metazoa</taxon>
        <taxon>Ecdysozoa</taxon>
        <taxon>Nematoda</taxon>
        <taxon>Chromadorea</taxon>
        <taxon>Rhabditida</taxon>
        <taxon>Tylenchina</taxon>
        <taxon>Panagrolaimomorpha</taxon>
        <taxon>Strongyloidoidea</taxon>
        <taxon>Strongyloididae</taxon>
        <taxon>Strongyloides</taxon>
    </lineage>
</organism>
<evidence type="ECO:0000259" key="9">
    <source>
        <dbReference type="Pfam" id="PF07885"/>
    </source>
</evidence>
<keyword evidence="10" id="KW-1185">Reference proteome</keyword>
<dbReference type="InterPro" id="IPR003280">
    <property type="entry name" value="2pore_dom_K_chnl"/>
</dbReference>
<dbReference type="PANTHER" id="PTHR11003">
    <property type="entry name" value="POTASSIUM CHANNEL, SUBFAMILY K"/>
    <property type="match status" value="1"/>
</dbReference>
<dbReference type="GO" id="GO:0030322">
    <property type="term" value="P:stabilization of membrane potential"/>
    <property type="evidence" value="ECO:0007669"/>
    <property type="project" value="TreeGrafter"/>
</dbReference>
<dbReference type="WBParaSite" id="SVE_0762600.1">
    <property type="protein sequence ID" value="SVE_0762600.1"/>
    <property type="gene ID" value="SVE_0762600"/>
</dbReference>
<dbReference type="Pfam" id="PF07885">
    <property type="entry name" value="Ion_trans_2"/>
    <property type="match status" value="1"/>
</dbReference>
<keyword evidence="5" id="KW-0406">Ion transport</keyword>
<dbReference type="PANTHER" id="PTHR11003:SF291">
    <property type="entry name" value="IP11374P"/>
    <property type="match status" value="1"/>
</dbReference>
<dbReference type="InterPro" id="IPR013099">
    <property type="entry name" value="K_chnl_dom"/>
</dbReference>
<reference evidence="10" key="1">
    <citation type="submission" date="2014-07" db="EMBL/GenBank/DDBJ databases">
        <authorList>
            <person name="Martin A.A"/>
            <person name="De Silva N."/>
        </authorList>
    </citation>
    <scope>NUCLEOTIDE SEQUENCE</scope>
</reference>
<dbReference type="GO" id="GO:0015271">
    <property type="term" value="F:outward rectifier potassium channel activity"/>
    <property type="evidence" value="ECO:0007669"/>
    <property type="project" value="TreeGrafter"/>
</dbReference>
<reference evidence="11" key="2">
    <citation type="submission" date="2015-08" db="UniProtKB">
        <authorList>
            <consortium name="WormBaseParasite"/>
        </authorList>
    </citation>
    <scope>IDENTIFICATION</scope>
</reference>
<evidence type="ECO:0000256" key="4">
    <source>
        <dbReference type="ARBA" id="ARBA00022989"/>
    </source>
</evidence>
<keyword evidence="4 8" id="KW-1133">Transmembrane helix</keyword>
<name>A0A0K0FFI3_STRVS</name>
<proteinExistence type="predicted"/>
<keyword evidence="6 8" id="KW-0472">Membrane</keyword>
<dbReference type="Gene3D" id="1.10.287.70">
    <property type="match status" value="1"/>
</dbReference>
<accession>A0A0K0FFI3</accession>
<dbReference type="AlphaFoldDB" id="A0A0K0FFI3"/>
<keyword evidence="7" id="KW-0407">Ion channel</keyword>
<feature type="transmembrane region" description="Helical" evidence="8">
    <location>
        <begin position="208"/>
        <end position="229"/>
    </location>
</feature>
<protein>
    <submittedName>
        <fullName evidence="11">Ion_trans_2 domain-containing protein</fullName>
    </submittedName>
</protein>
<evidence type="ECO:0000256" key="7">
    <source>
        <dbReference type="ARBA" id="ARBA00023303"/>
    </source>
</evidence>
<sequence length="341" mass="40166">MENNDKKIQIRLYIFFIAILLYLAYGVCLFYYFENSASIQRRQEFHLRCEDKKKELETLLIKDLEDMMNMEVEHVSENFTINSNFYNKIIKNIDEIDQCHLYDSGLNVKEVNIPNAISFIYAITITLGSGDIYAITSGGKIFFILFSSLSIPLIIAFYVDLTEGIIGSIIYKFNCILLYIKNKLSKNVMNEATYINELKKLNKNQLPYYALFSTILISMFIICTFNHYYQSKVAQKNDTVLQSMTYIFENFALIGLGYNVPTDTVKYLTRELPFMVFGAFLFSLYINLSINFIRYSVPRMLNNYRNRRNQDTGKFDFMKYIIYKHEEDRELTVQRGSPHFY</sequence>
<dbReference type="GO" id="GO:0005886">
    <property type="term" value="C:plasma membrane"/>
    <property type="evidence" value="ECO:0007669"/>
    <property type="project" value="TreeGrafter"/>
</dbReference>
<dbReference type="Proteomes" id="UP000035680">
    <property type="component" value="Unassembled WGS sequence"/>
</dbReference>
<evidence type="ECO:0000256" key="2">
    <source>
        <dbReference type="ARBA" id="ARBA00022448"/>
    </source>
</evidence>